<feature type="transmembrane region" description="Helical" evidence="1">
    <location>
        <begin position="102"/>
        <end position="120"/>
    </location>
</feature>
<feature type="transmembrane region" description="Helical" evidence="1">
    <location>
        <begin position="45"/>
        <end position="63"/>
    </location>
</feature>
<gene>
    <name evidence="2" type="ORF">HD842_002931</name>
</gene>
<evidence type="ECO:0000256" key="1">
    <source>
        <dbReference type="SAM" id="Phobius"/>
    </source>
</evidence>
<proteinExistence type="predicted"/>
<keyword evidence="1" id="KW-1133">Transmembrane helix</keyword>
<evidence type="ECO:0000313" key="2">
    <source>
        <dbReference type="EMBL" id="MBB6134773.1"/>
    </source>
</evidence>
<dbReference type="EMBL" id="JACHBX010000003">
    <property type="protein sequence ID" value="MBB6134773.1"/>
    <property type="molecule type" value="Genomic_DNA"/>
</dbReference>
<protein>
    <recommendedName>
        <fullName evidence="4">DUF4345 domain-containing protein</fullName>
    </recommendedName>
</protein>
<dbReference type="AlphaFoldDB" id="A0A7X0CF60"/>
<keyword evidence="1" id="KW-0812">Transmembrane</keyword>
<feature type="transmembrane region" description="Helical" evidence="1">
    <location>
        <begin position="7"/>
        <end position="25"/>
    </location>
</feature>
<dbReference type="RefSeq" id="WP_183555449.1">
    <property type="nucleotide sequence ID" value="NZ_JACHBX010000003.1"/>
</dbReference>
<sequence length="121" mass="12854">MKIDFKHIALLSASICIALALIWLLTPKLLLSLWAVEFSEPVGLVSRRASPLFAGMGLMLFKLRHVGPCPARTAVSSGLMVTCLMLALLGIIELVMGHAGPGILLAVTVEIALALGFYLAN</sequence>
<dbReference type="Proteomes" id="UP000540787">
    <property type="component" value="Unassembled WGS sequence"/>
</dbReference>
<feature type="transmembrane region" description="Helical" evidence="1">
    <location>
        <begin position="75"/>
        <end position="96"/>
    </location>
</feature>
<evidence type="ECO:0008006" key="4">
    <source>
        <dbReference type="Google" id="ProtNLM"/>
    </source>
</evidence>
<keyword evidence="3" id="KW-1185">Reference proteome</keyword>
<reference evidence="2 3" key="1">
    <citation type="submission" date="2020-08" db="EMBL/GenBank/DDBJ databases">
        <title>The Agave Microbiome: Exploring the role of microbial communities in plant adaptations to desert environments.</title>
        <authorList>
            <person name="Partida-Martinez L.P."/>
        </authorList>
    </citation>
    <scope>NUCLEOTIDE SEQUENCE [LARGE SCALE GENOMIC DNA]</scope>
    <source>
        <strain evidence="2 3">AT3.2</strain>
    </source>
</reference>
<name>A0A7X0CF60_9BURK</name>
<keyword evidence="1" id="KW-0472">Membrane</keyword>
<accession>A0A7X0CF60</accession>
<organism evidence="2 3">
    <name type="scientific">Massilia aurea</name>
    <dbReference type="NCBI Taxonomy" id="373040"/>
    <lineage>
        <taxon>Bacteria</taxon>
        <taxon>Pseudomonadati</taxon>
        <taxon>Pseudomonadota</taxon>
        <taxon>Betaproteobacteria</taxon>
        <taxon>Burkholderiales</taxon>
        <taxon>Oxalobacteraceae</taxon>
        <taxon>Telluria group</taxon>
        <taxon>Massilia</taxon>
    </lineage>
</organism>
<comment type="caution">
    <text evidence="2">The sequence shown here is derived from an EMBL/GenBank/DDBJ whole genome shotgun (WGS) entry which is preliminary data.</text>
</comment>
<evidence type="ECO:0000313" key="3">
    <source>
        <dbReference type="Proteomes" id="UP000540787"/>
    </source>
</evidence>